<name>A0A7R8UMI4_HERIL</name>
<dbReference type="InParanoid" id="A0A7R8UMI4"/>
<evidence type="ECO:0000256" key="2">
    <source>
        <dbReference type="ARBA" id="ARBA00023002"/>
    </source>
</evidence>
<dbReference type="NCBIfam" id="NF005559">
    <property type="entry name" value="PRK07231.1"/>
    <property type="match status" value="1"/>
</dbReference>
<dbReference type="PANTHER" id="PTHR43943:SF2">
    <property type="entry name" value="DEHYDROGENASE_REDUCTASE 4"/>
    <property type="match status" value="1"/>
</dbReference>
<dbReference type="AlphaFoldDB" id="A0A7R8UMI4"/>
<evidence type="ECO:0000313" key="3">
    <source>
        <dbReference type="EMBL" id="CAD7083262.1"/>
    </source>
</evidence>
<dbReference type="Pfam" id="PF13561">
    <property type="entry name" value="adh_short_C2"/>
    <property type="match status" value="1"/>
</dbReference>
<dbReference type="GO" id="GO:0004090">
    <property type="term" value="F:carbonyl reductase (NADPH) activity"/>
    <property type="evidence" value="ECO:0007669"/>
    <property type="project" value="TreeGrafter"/>
</dbReference>
<proteinExistence type="inferred from homology"/>
<dbReference type="Proteomes" id="UP000594454">
    <property type="component" value="Chromosome 2"/>
</dbReference>
<dbReference type="Gene3D" id="3.40.50.720">
    <property type="entry name" value="NAD(P)-binding Rossmann-like Domain"/>
    <property type="match status" value="1"/>
</dbReference>
<dbReference type="PANTHER" id="PTHR43943">
    <property type="entry name" value="DEHYDROGENASE/REDUCTASE (SDR FAMILY) MEMBER 4"/>
    <property type="match status" value="1"/>
</dbReference>
<dbReference type="EMBL" id="LR899010">
    <property type="protein sequence ID" value="CAD7083262.1"/>
    <property type="molecule type" value="Genomic_DNA"/>
</dbReference>
<evidence type="ECO:0008006" key="5">
    <source>
        <dbReference type="Google" id="ProtNLM"/>
    </source>
</evidence>
<dbReference type="PRINTS" id="PR00081">
    <property type="entry name" value="GDHRDH"/>
</dbReference>
<keyword evidence="2" id="KW-0560">Oxidoreductase</keyword>
<dbReference type="PRINTS" id="PR00080">
    <property type="entry name" value="SDRFAMILY"/>
</dbReference>
<gene>
    <name evidence="3" type="ORF">HERILL_LOCUS6234</name>
</gene>
<dbReference type="InterPro" id="IPR002347">
    <property type="entry name" value="SDR_fam"/>
</dbReference>
<dbReference type="SUPFAM" id="SSF51735">
    <property type="entry name" value="NAD(P)-binding Rossmann-fold domains"/>
    <property type="match status" value="1"/>
</dbReference>
<protein>
    <recommendedName>
        <fullName evidence="5">Dehydrogenase/reductase SDR family member 4</fullName>
    </recommendedName>
</protein>
<sequence>MSRRGGVGLPVDDTNNRFFRGTFNSNCKVQRSRVSSQCLIKVAEGYFFPSLSGNCCSSTAPAMKRLNDKVAIVTASTDGIGFAIAKRLAQEGAKVVISRRKEMNVQKAVQELKKDKLEVFGLKCHVGNAADRKRLFEETIKKYGKLNILISNAATNPAVGPVLDCEEGVWDKIFDVNVKSSFMLAKEALPYIRNQGAGGSIVFVSSIAGLNPSPLLGAYSVSKTALFGLTKAAAQDLAREGIRVNCLAPGIIQTKFSSTLHESKTANEAALSTIPMNRLGSSEEMAGVVAFLVSNDASYITGETIVAAGGATSRL</sequence>
<comment type="similarity">
    <text evidence="1">Belongs to the short-chain dehydrogenases/reductases (SDR) family.</text>
</comment>
<dbReference type="OrthoDB" id="1669814at2759"/>
<reference evidence="3 4" key="1">
    <citation type="submission" date="2020-11" db="EMBL/GenBank/DDBJ databases">
        <authorList>
            <person name="Wallbank WR R."/>
            <person name="Pardo Diaz C."/>
            <person name="Kozak K."/>
            <person name="Martin S."/>
            <person name="Jiggins C."/>
            <person name="Moest M."/>
            <person name="Warren A I."/>
            <person name="Generalovic N T."/>
            <person name="Byers J.R.P. K."/>
            <person name="Montejo-Kovacevich G."/>
            <person name="Yen C E."/>
        </authorList>
    </citation>
    <scope>NUCLEOTIDE SEQUENCE [LARGE SCALE GENOMIC DNA]</scope>
</reference>
<dbReference type="InterPro" id="IPR036291">
    <property type="entry name" value="NAD(P)-bd_dom_sf"/>
</dbReference>
<accession>A0A7R8UMI4</accession>
<evidence type="ECO:0000256" key="1">
    <source>
        <dbReference type="ARBA" id="ARBA00006484"/>
    </source>
</evidence>
<dbReference type="InterPro" id="IPR020904">
    <property type="entry name" value="Sc_DH/Rdtase_CS"/>
</dbReference>
<organism evidence="3 4">
    <name type="scientific">Hermetia illucens</name>
    <name type="common">Black soldier fly</name>
    <dbReference type="NCBI Taxonomy" id="343691"/>
    <lineage>
        <taxon>Eukaryota</taxon>
        <taxon>Metazoa</taxon>
        <taxon>Ecdysozoa</taxon>
        <taxon>Arthropoda</taxon>
        <taxon>Hexapoda</taxon>
        <taxon>Insecta</taxon>
        <taxon>Pterygota</taxon>
        <taxon>Neoptera</taxon>
        <taxon>Endopterygota</taxon>
        <taxon>Diptera</taxon>
        <taxon>Brachycera</taxon>
        <taxon>Stratiomyomorpha</taxon>
        <taxon>Stratiomyidae</taxon>
        <taxon>Hermetiinae</taxon>
        <taxon>Hermetia</taxon>
    </lineage>
</organism>
<dbReference type="PROSITE" id="PS00061">
    <property type="entry name" value="ADH_SHORT"/>
    <property type="match status" value="1"/>
</dbReference>
<dbReference type="FunCoup" id="A0A7R8UMI4">
    <property type="interactions" value="625"/>
</dbReference>
<evidence type="ECO:0000313" key="4">
    <source>
        <dbReference type="Proteomes" id="UP000594454"/>
    </source>
</evidence>
<keyword evidence="4" id="KW-1185">Reference proteome</keyword>
<dbReference type="FunFam" id="3.40.50.720:FF:000084">
    <property type="entry name" value="Short-chain dehydrogenase reductase"/>
    <property type="match status" value="1"/>
</dbReference>